<dbReference type="GO" id="GO:0003700">
    <property type="term" value="F:DNA-binding transcription factor activity"/>
    <property type="evidence" value="ECO:0007669"/>
    <property type="project" value="InterPro"/>
</dbReference>
<dbReference type="Pfam" id="PF01371">
    <property type="entry name" value="Trp_repressor"/>
    <property type="match status" value="1"/>
</dbReference>
<dbReference type="Proteomes" id="UP000034154">
    <property type="component" value="Unassembled WGS sequence"/>
</dbReference>
<dbReference type="InterPro" id="IPR010921">
    <property type="entry name" value="Trp_repressor/repl_initiator"/>
</dbReference>
<dbReference type="SUPFAM" id="SSF48295">
    <property type="entry name" value="TrpR-like"/>
    <property type="match status" value="1"/>
</dbReference>
<dbReference type="EMBL" id="LCJB01000040">
    <property type="protein sequence ID" value="KKT69970.1"/>
    <property type="molecule type" value="Genomic_DNA"/>
</dbReference>
<proteinExistence type="predicted"/>
<evidence type="ECO:0000313" key="2">
    <source>
        <dbReference type="Proteomes" id="UP000034154"/>
    </source>
</evidence>
<dbReference type="AlphaFoldDB" id="A0A0G1JF87"/>
<organism evidence="1 2">
    <name type="scientific">Candidatus Uhrbacteria bacterium GW2011_GWF2_44_350</name>
    <dbReference type="NCBI Taxonomy" id="1619000"/>
    <lineage>
        <taxon>Bacteria</taxon>
        <taxon>Candidatus Uhriibacteriota</taxon>
    </lineage>
</organism>
<comment type="caution">
    <text evidence="1">The sequence shown here is derived from an EMBL/GenBank/DDBJ whole genome shotgun (WGS) entry which is preliminary data.</text>
</comment>
<accession>A0A0G1JF87</accession>
<dbReference type="Gene3D" id="1.10.1270.10">
    <property type="entry name" value="TrpR-like"/>
    <property type="match status" value="1"/>
</dbReference>
<dbReference type="InterPro" id="IPR000831">
    <property type="entry name" value="Trp_repress"/>
</dbReference>
<dbReference type="InterPro" id="IPR038116">
    <property type="entry name" value="TrpR-like_sf"/>
</dbReference>
<name>A0A0G1JF87_9BACT</name>
<dbReference type="PIRSF" id="PIRSF012508">
    <property type="entry name" value="YerC"/>
    <property type="match status" value="1"/>
</dbReference>
<sequence length="105" mass="12213">MTKEAKWTKELYGVILGLKTPEEARRFFRDLLTEQELIEFGRRWRAAQMLEKNLPYTEIVAETGLSSTTVARVAKWLNKGMKGYKLALARQNKEHQHYSSPSRKG</sequence>
<dbReference type="PANTHER" id="PTHR40080:SF1">
    <property type="entry name" value="TRPR-LIKE PROTEIN YERC_YECD"/>
    <property type="match status" value="1"/>
</dbReference>
<protein>
    <recommendedName>
        <fullName evidence="3">TrpR like protein, YerC/YecD</fullName>
    </recommendedName>
</protein>
<evidence type="ECO:0008006" key="3">
    <source>
        <dbReference type="Google" id="ProtNLM"/>
    </source>
</evidence>
<dbReference type="PANTHER" id="PTHR40080">
    <property type="entry name" value="LMO1763 PROTEIN"/>
    <property type="match status" value="1"/>
</dbReference>
<gene>
    <name evidence="1" type="ORF">UW63_C0040G0006</name>
</gene>
<dbReference type="GO" id="GO:0043565">
    <property type="term" value="F:sequence-specific DNA binding"/>
    <property type="evidence" value="ECO:0007669"/>
    <property type="project" value="InterPro"/>
</dbReference>
<reference evidence="1 2" key="1">
    <citation type="journal article" date="2015" name="Nature">
        <title>rRNA introns, odd ribosomes, and small enigmatic genomes across a large radiation of phyla.</title>
        <authorList>
            <person name="Brown C.T."/>
            <person name="Hug L.A."/>
            <person name="Thomas B.C."/>
            <person name="Sharon I."/>
            <person name="Castelle C.J."/>
            <person name="Singh A."/>
            <person name="Wilkins M.J."/>
            <person name="Williams K.H."/>
            <person name="Banfield J.F."/>
        </authorList>
    </citation>
    <scope>NUCLEOTIDE SEQUENCE [LARGE SCALE GENOMIC DNA]</scope>
</reference>
<evidence type="ECO:0000313" key="1">
    <source>
        <dbReference type="EMBL" id="KKT69970.1"/>
    </source>
</evidence>
<dbReference type="NCBIfam" id="TIGR02531">
    <property type="entry name" value="yecD_yerC"/>
    <property type="match status" value="1"/>
</dbReference>
<dbReference type="InterPro" id="IPR013368">
    <property type="entry name" value="YecD_YerC"/>
</dbReference>